<name>A0A2P5ACV0_PARAD</name>
<dbReference type="AlphaFoldDB" id="A0A2P5ACV0"/>
<evidence type="ECO:0000313" key="1">
    <source>
        <dbReference type="EMBL" id="PON34360.1"/>
    </source>
</evidence>
<organism evidence="1 2">
    <name type="scientific">Parasponia andersonii</name>
    <name type="common">Sponia andersonii</name>
    <dbReference type="NCBI Taxonomy" id="3476"/>
    <lineage>
        <taxon>Eukaryota</taxon>
        <taxon>Viridiplantae</taxon>
        <taxon>Streptophyta</taxon>
        <taxon>Embryophyta</taxon>
        <taxon>Tracheophyta</taxon>
        <taxon>Spermatophyta</taxon>
        <taxon>Magnoliopsida</taxon>
        <taxon>eudicotyledons</taxon>
        <taxon>Gunneridae</taxon>
        <taxon>Pentapetalae</taxon>
        <taxon>rosids</taxon>
        <taxon>fabids</taxon>
        <taxon>Rosales</taxon>
        <taxon>Cannabaceae</taxon>
        <taxon>Parasponia</taxon>
    </lineage>
</organism>
<accession>A0A2P5ACV0</accession>
<keyword evidence="2" id="KW-1185">Reference proteome</keyword>
<gene>
    <name evidence="1" type="ORF">PanWU01x14_344880</name>
</gene>
<sequence>MMSLLRPRRSFKTFQTRCIEYRATMLMYTLWCKHPKFEFTLFGDEGPQLIASFITAVEQENRTNEEMVTDQLGIVLVVAERDIENGVGAENDQN</sequence>
<dbReference type="EMBL" id="JXTB01000664">
    <property type="protein sequence ID" value="PON34360.1"/>
    <property type="molecule type" value="Genomic_DNA"/>
</dbReference>
<reference evidence="2" key="1">
    <citation type="submission" date="2016-06" db="EMBL/GenBank/DDBJ databases">
        <title>Parallel loss of symbiosis genes in relatives of nitrogen-fixing non-legume Parasponia.</title>
        <authorList>
            <person name="Van Velzen R."/>
            <person name="Holmer R."/>
            <person name="Bu F."/>
            <person name="Rutten L."/>
            <person name="Van Zeijl A."/>
            <person name="Liu W."/>
            <person name="Santuari L."/>
            <person name="Cao Q."/>
            <person name="Sharma T."/>
            <person name="Shen D."/>
            <person name="Roswanjaya Y."/>
            <person name="Wardhani T."/>
            <person name="Kalhor M.S."/>
            <person name="Jansen J."/>
            <person name="Van den Hoogen J."/>
            <person name="Gungor B."/>
            <person name="Hartog M."/>
            <person name="Hontelez J."/>
            <person name="Verver J."/>
            <person name="Yang W.-C."/>
            <person name="Schijlen E."/>
            <person name="Repin R."/>
            <person name="Schilthuizen M."/>
            <person name="Schranz E."/>
            <person name="Heidstra R."/>
            <person name="Miyata K."/>
            <person name="Fedorova E."/>
            <person name="Kohlen W."/>
            <person name="Bisseling T."/>
            <person name="Smit S."/>
            <person name="Geurts R."/>
        </authorList>
    </citation>
    <scope>NUCLEOTIDE SEQUENCE [LARGE SCALE GENOMIC DNA]</scope>
    <source>
        <strain evidence="2">cv. WU1-14</strain>
    </source>
</reference>
<dbReference type="Proteomes" id="UP000237105">
    <property type="component" value="Unassembled WGS sequence"/>
</dbReference>
<comment type="caution">
    <text evidence="1">The sequence shown here is derived from an EMBL/GenBank/DDBJ whole genome shotgun (WGS) entry which is preliminary data.</text>
</comment>
<proteinExistence type="predicted"/>
<evidence type="ECO:0000313" key="2">
    <source>
        <dbReference type="Proteomes" id="UP000237105"/>
    </source>
</evidence>
<protein>
    <submittedName>
        <fullName evidence="1">Uncharacterized protein</fullName>
    </submittedName>
</protein>